<organism evidence="1">
    <name type="scientific">Anguilla anguilla</name>
    <name type="common">European freshwater eel</name>
    <name type="synonym">Muraena anguilla</name>
    <dbReference type="NCBI Taxonomy" id="7936"/>
    <lineage>
        <taxon>Eukaryota</taxon>
        <taxon>Metazoa</taxon>
        <taxon>Chordata</taxon>
        <taxon>Craniata</taxon>
        <taxon>Vertebrata</taxon>
        <taxon>Euteleostomi</taxon>
        <taxon>Actinopterygii</taxon>
        <taxon>Neopterygii</taxon>
        <taxon>Teleostei</taxon>
        <taxon>Anguilliformes</taxon>
        <taxon>Anguillidae</taxon>
        <taxon>Anguilla</taxon>
    </lineage>
</organism>
<reference evidence="1" key="2">
    <citation type="journal article" date="2015" name="Fish Shellfish Immunol.">
        <title>Early steps in the European eel (Anguilla anguilla)-Vibrio vulnificus interaction in the gills: Role of the RtxA13 toxin.</title>
        <authorList>
            <person name="Callol A."/>
            <person name="Pajuelo D."/>
            <person name="Ebbesson L."/>
            <person name="Teles M."/>
            <person name="MacKenzie S."/>
            <person name="Amaro C."/>
        </authorList>
    </citation>
    <scope>NUCLEOTIDE SEQUENCE</scope>
</reference>
<sequence>MVKDLEVFLPESLVFVNPSLQLCPKTLLTVRLVSFLLSAKAYSTCSQNGATRSLTSLLQRSF</sequence>
<dbReference type="AlphaFoldDB" id="A0A0E9SE48"/>
<dbReference type="EMBL" id="GBXM01069055">
    <property type="protein sequence ID" value="JAH39522.1"/>
    <property type="molecule type" value="Transcribed_RNA"/>
</dbReference>
<reference evidence="1" key="1">
    <citation type="submission" date="2014-11" db="EMBL/GenBank/DDBJ databases">
        <authorList>
            <person name="Amaro Gonzalez C."/>
        </authorList>
    </citation>
    <scope>NUCLEOTIDE SEQUENCE</scope>
</reference>
<accession>A0A0E9SE48</accession>
<protein>
    <submittedName>
        <fullName evidence="1">Uncharacterized protein</fullName>
    </submittedName>
</protein>
<name>A0A0E9SE48_ANGAN</name>
<evidence type="ECO:0000313" key="1">
    <source>
        <dbReference type="EMBL" id="JAH39522.1"/>
    </source>
</evidence>
<proteinExistence type="predicted"/>